<feature type="transmembrane region" description="Helical" evidence="1">
    <location>
        <begin position="54"/>
        <end position="73"/>
    </location>
</feature>
<protein>
    <recommendedName>
        <fullName evidence="4">Bacterial Pleckstrin homology domain-containing protein</fullName>
    </recommendedName>
</protein>
<dbReference type="OrthoDB" id="582675at2"/>
<proteinExistence type="predicted"/>
<organism evidence="2 3">
    <name type="scientific">Phaeocystidibacter luteus</name>
    <dbReference type="NCBI Taxonomy" id="911197"/>
    <lineage>
        <taxon>Bacteria</taxon>
        <taxon>Pseudomonadati</taxon>
        <taxon>Bacteroidota</taxon>
        <taxon>Flavobacteriia</taxon>
        <taxon>Flavobacteriales</taxon>
        <taxon>Phaeocystidibacteraceae</taxon>
        <taxon>Phaeocystidibacter</taxon>
    </lineage>
</organism>
<dbReference type="EMBL" id="WBVO01000001">
    <property type="protein sequence ID" value="KAB2814791.1"/>
    <property type="molecule type" value="Genomic_DNA"/>
</dbReference>
<sequence length="176" mass="19822">MTTYSSVQRPPSWVAILIVTTFLVSILTIVGTSHEAIGQYLSGDGEFYREGQEAFWALIGVGLLEIGLYFLFLRSPLHLRMNPEGIHYKLFPFVVSEKTIPWGEVEKVVFRKIHPLTDFGGWGYRRSFSGKRGYIMKEGPAMEIHFKARSYQLVLTLNDAAKAKSVADKFATTATP</sequence>
<reference evidence="2 3" key="1">
    <citation type="submission" date="2019-09" db="EMBL/GenBank/DDBJ databases">
        <title>Genomes of family Cryomorphaceae.</title>
        <authorList>
            <person name="Bowman J.P."/>
        </authorList>
    </citation>
    <scope>NUCLEOTIDE SEQUENCE [LARGE SCALE GENOMIC DNA]</scope>
    <source>
        <strain evidence="2 3">LMG 25704</strain>
    </source>
</reference>
<keyword evidence="3" id="KW-1185">Reference proteome</keyword>
<evidence type="ECO:0008006" key="4">
    <source>
        <dbReference type="Google" id="ProtNLM"/>
    </source>
</evidence>
<feature type="transmembrane region" description="Helical" evidence="1">
    <location>
        <begin position="12"/>
        <end position="34"/>
    </location>
</feature>
<comment type="caution">
    <text evidence="2">The sequence shown here is derived from an EMBL/GenBank/DDBJ whole genome shotgun (WGS) entry which is preliminary data.</text>
</comment>
<name>A0A6N6RMI6_9FLAO</name>
<keyword evidence="1" id="KW-0812">Transmembrane</keyword>
<dbReference type="AlphaFoldDB" id="A0A6N6RMI6"/>
<gene>
    <name evidence="2" type="ORF">F8C67_03320</name>
</gene>
<dbReference type="RefSeq" id="WP_151666369.1">
    <property type="nucleotide sequence ID" value="NZ_WBVO01000001.1"/>
</dbReference>
<accession>A0A6N6RMI6</accession>
<keyword evidence="1" id="KW-1133">Transmembrane helix</keyword>
<dbReference type="Proteomes" id="UP000468650">
    <property type="component" value="Unassembled WGS sequence"/>
</dbReference>
<evidence type="ECO:0000313" key="3">
    <source>
        <dbReference type="Proteomes" id="UP000468650"/>
    </source>
</evidence>
<evidence type="ECO:0000313" key="2">
    <source>
        <dbReference type="EMBL" id="KAB2814791.1"/>
    </source>
</evidence>
<evidence type="ECO:0000256" key="1">
    <source>
        <dbReference type="SAM" id="Phobius"/>
    </source>
</evidence>
<keyword evidence="1" id="KW-0472">Membrane</keyword>